<dbReference type="AlphaFoldDB" id="A0AAN6T6D8"/>
<evidence type="ECO:0000313" key="4">
    <source>
        <dbReference type="Proteomes" id="UP001305647"/>
    </source>
</evidence>
<gene>
    <name evidence="3" type="ORF">N658DRAFT_491492</name>
</gene>
<dbReference type="Proteomes" id="UP001305647">
    <property type="component" value="Unassembled WGS sequence"/>
</dbReference>
<comment type="caution">
    <text evidence="3">The sequence shown here is derived from an EMBL/GenBank/DDBJ whole genome shotgun (WGS) entry which is preliminary data.</text>
</comment>
<reference evidence="3" key="2">
    <citation type="submission" date="2023-05" db="EMBL/GenBank/DDBJ databases">
        <authorList>
            <consortium name="Lawrence Berkeley National Laboratory"/>
            <person name="Steindorff A."/>
            <person name="Hensen N."/>
            <person name="Bonometti L."/>
            <person name="Westerberg I."/>
            <person name="Brannstrom I.O."/>
            <person name="Guillou S."/>
            <person name="Cros-Aarteil S."/>
            <person name="Calhoun S."/>
            <person name="Haridas S."/>
            <person name="Kuo A."/>
            <person name="Mondo S."/>
            <person name="Pangilinan J."/>
            <person name="Riley R."/>
            <person name="Labutti K."/>
            <person name="Andreopoulos B."/>
            <person name="Lipzen A."/>
            <person name="Chen C."/>
            <person name="Yanf M."/>
            <person name="Daum C."/>
            <person name="Ng V."/>
            <person name="Clum A."/>
            <person name="Ohm R."/>
            <person name="Martin F."/>
            <person name="Silar P."/>
            <person name="Natvig D."/>
            <person name="Lalanne C."/>
            <person name="Gautier V."/>
            <person name="Ament-Velasquez S.L."/>
            <person name="Kruys A."/>
            <person name="Hutchinson M.I."/>
            <person name="Powell A.J."/>
            <person name="Barry K."/>
            <person name="Miller A.N."/>
            <person name="Grigoriev I.V."/>
            <person name="Debuchy R."/>
            <person name="Gladieux P."/>
            <person name="Thoren M.H."/>
            <person name="Johannesson H."/>
        </authorList>
    </citation>
    <scope>NUCLEOTIDE SEQUENCE</scope>
    <source>
        <strain evidence="3">CBS 757.83</strain>
    </source>
</reference>
<evidence type="ECO:0000256" key="2">
    <source>
        <dbReference type="SAM" id="MobiDB-lite"/>
    </source>
</evidence>
<evidence type="ECO:0008006" key="5">
    <source>
        <dbReference type="Google" id="ProtNLM"/>
    </source>
</evidence>
<dbReference type="InterPro" id="IPR037738">
    <property type="entry name" value="Ecm13-like"/>
</dbReference>
<dbReference type="PANTHER" id="PTHR36826">
    <property type="entry name" value="PROTEIN ECM13"/>
    <property type="match status" value="1"/>
</dbReference>
<feature type="region of interest" description="Disordered" evidence="2">
    <location>
        <begin position="1"/>
        <end position="39"/>
    </location>
</feature>
<dbReference type="EMBL" id="MU863624">
    <property type="protein sequence ID" value="KAK4106870.1"/>
    <property type="molecule type" value="Genomic_DNA"/>
</dbReference>
<sequence>MSSPLPIQTPRKTQQPRPLDSSPATFSAPPSPFRPRANKKMSIAQTYFLAHKARAKLSSQAARPDHNLRLLVGHANLLDSLMLELADAEREQESWFNQSVRGASHSEDRHIQWADTIAEEPEQGWHLEDAESDSDSESDFDDDEDVEMADAVSLRRIPSHTMLPHKAAYPYSLEAGHKAEEEDYDMDDDEDFAQLALQRSPSHSAGSASSPPELDDDSDDSTEDEAMPPSPPTTLLPAFEETQKESNAASPTDHPGNKTAFYEEGFYLPPRNPARLISAISVY</sequence>
<feature type="region of interest" description="Disordered" evidence="2">
    <location>
        <begin position="119"/>
        <end position="146"/>
    </location>
</feature>
<keyword evidence="1" id="KW-0175">Coiled coil</keyword>
<dbReference type="PANTHER" id="PTHR36826:SF1">
    <property type="entry name" value="PROTEIN ECM13"/>
    <property type="match status" value="1"/>
</dbReference>
<protein>
    <recommendedName>
        <fullName evidence="5">Protein ECM13</fullName>
    </recommendedName>
</protein>
<feature type="compositionally biased region" description="Polar residues" evidence="2">
    <location>
        <begin position="1"/>
        <end position="16"/>
    </location>
</feature>
<evidence type="ECO:0000313" key="3">
    <source>
        <dbReference type="EMBL" id="KAK4106870.1"/>
    </source>
</evidence>
<reference evidence="3" key="1">
    <citation type="journal article" date="2023" name="Mol. Phylogenet. Evol.">
        <title>Genome-scale phylogeny and comparative genomics of the fungal order Sordariales.</title>
        <authorList>
            <person name="Hensen N."/>
            <person name="Bonometti L."/>
            <person name="Westerberg I."/>
            <person name="Brannstrom I.O."/>
            <person name="Guillou S."/>
            <person name="Cros-Aarteil S."/>
            <person name="Calhoun S."/>
            <person name="Haridas S."/>
            <person name="Kuo A."/>
            <person name="Mondo S."/>
            <person name="Pangilinan J."/>
            <person name="Riley R."/>
            <person name="LaButti K."/>
            <person name="Andreopoulos B."/>
            <person name="Lipzen A."/>
            <person name="Chen C."/>
            <person name="Yan M."/>
            <person name="Daum C."/>
            <person name="Ng V."/>
            <person name="Clum A."/>
            <person name="Steindorff A."/>
            <person name="Ohm R.A."/>
            <person name="Martin F."/>
            <person name="Silar P."/>
            <person name="Natvig D.O."/>
            <person name="Lalanne C."/>
            <person name="Gautier V."/>
            <person name="Ament-Velasquez S.L."/>
            <person name="Kruys A."/>
            <person name="Hutchinson M.I."/>
            <person name="Powell A.J."/>
            <person name="Barry K."/>
            <person name="Miller A.N."/>
            <person name="Grigoriev I.V."/>
            <person name="Debuchy R."/>
            <person name="Gladieux P."/>
            <person name="Hiltunen Thoren M."/>
            <person name="Johannesson H."/>
        </authorList>
    </citation>
    <scope>NUCLEOTIDE SEQUENCE</scope>
    <source>
        <strain evidence="3">CBS 757.83</strain>
    </source>
</reference>
<accession>A0AAN6T6D8</accession>
<name>A0AAN6T6D8_9PEZI</name>
<evidence type="ECO:0000256" key="1">
    <source>
        <dbReference type="SAM" id="Coils"/>
    </source>
</evidence>
<feature type="compositionally biased region" description="Low complexity" evidence="2">
    <location>
        <begin position="200"/>
        <end position="212"/>
    </location>
</feature>
<feature type="coiled-coil region" evidence="1">
    <location>
        <begin position="71"/>
        <end position="98"/>
    </location>
</feature>
<feature type="region of interest" description="Disordered" evidence="2">
    <location>
        <begin position="191"/>
        <end position="264"/>
    </location>
</feature>
<feature type="compositionally biased region" description="Acidic residues" evidence="2">
    <location>
        <begin position="130"/>
        <end position="146"/>
    </location>
</feature>
<proteinExistence type="predicted"/>
<keyword evidence="4" id="KW-1185">Reference proteome</keyword>
<feature type="compositionally biased region" description="Acidic residues" evidence="2">
    <location>
        <begin position="213"/>
        <end position="226"/>
    </location>
</feature>
<organism evidence="3 4">
    <name type="scientific">Parathielavia hyrcaniae</name>
    <dbReference type="NCBI Taxonomy" id="113614"/>
    <lineage>
        <taxon>Eukaryota</taxon>
        <taxon>Fungi</taxon>
        <taxon>Dikarya</taxon>
        <taxon>Ascomycota</taxon>
        <taxon>Pezizomycotina</taxon>
        <taxon>Sordariomycetes</taxon>
        <taxon>Sordariomycetidae</taxon>
        <taxon>Sordariales</taxon>
        <taxon>Chaetomiaceae</taxon>
        <taxon>Parathielavia</taxon>
    </lineage>
</organism>